<organism evidence="2 3">
    <name type="scientific">Calothrix parasitica NIES-267</name>
    <dbReference type="NCBI Taxonomy" id="1973488"/>
    <lineage>
        <taxon>Bacteria</taxon>
        <taxon>Bacillati</taxon>
        <taxon>Cyanobacteriota</taxon>
        <taxon>Cyanophyceae</taxon>
        <taxon>Nostocales</taxon>
        <taxon>Calotrichaceae</taxon>
        <taxon>Calothrix</taxon>
    </lineage>
</organism>
<keyword evidence="2" id="KW-0808">Transferase</keyword>
<dbReference type="SUPFAM" id="SSF53448">
    <property type="entry name" value="Nucleotide-diphospho-sugar transferases"/>
    <property type="match status" value="1"/>
</dbReference>
<dbReference type="InterPro" id="IPR001173">
    <property type="entry name" value="Glyco_trans_2-like"/>
</dbReference>
<accession>A0A1Z4LR83</accession>
<dbReference type="Proteomes" id="UP000218418">
    <property type="component" value="Chromosome"/>
</dbReference>
<gene>
    <name evidence="2" type="ORF">NIES267_31620</name>
</gene>
<dbReference type="OrthoDB" id="450387at2"/>
<evidence type="ECO:0000313" key="2">
    <source>
        <dbReference type="EMBL" id="BAY83671.1"/>
    </source>
</evidence>
<name>A0A1Z4LR83_9CYAN</name>
<dbReference type="Pfam" id="PF00535">
    <property type="entry name" value="Glycos_transf_2"/>
    <property type="match status" value="1"/>
</dbReference>
<dbReference type="InterPro" id="IPR029044">
    <property type="entry name" value="Nucleotide-diphossugar_trans"/>
</dbReference>
<dbReference type="GO" id="GO:0016740">
    <property type="term" value="F:transferase activity"/>
    <property type="evidence" value="ECO:0007669"/>
    <property type="project" value="UniProtKB-KW"/>
</dbReference>
<dbReference type="PANTHER" id="PTHR43179">
    <property type="entry name" value="RHAMNOSYLTRANSFERASE WBBL"/>
    <property type="match status" value="1"/>
</dbReference>
<protein>
    <submittedName>
        <fullName evidence="2">Glycosyl transferase, group 2 family protein</fullName>
    </submittedName>
</protein>
<dbReference type="AlphaFoldDB" id="A0A1Z4LR83"/>
<dbReference type="PANTHER" id="PTHR43179:SF7">
    <property type="entry name" value="RHAMNOSYLTRANSFERASE WBBL"/>
    <property type="match status" value="1"/>
</dbReference>
<evidence type="ECO:0000313" key="3">
    <source>
        <dbReference type="Proteomes" id="UP000218418"/>
    </source>
</evidence>
<proteinExistence type="predicted"/>
<dbReference type="Gene3D" id="3.90.550.10">
    <property type="entry name" value="Spore Coat Polysaccharide Biosynthesis Protein SpsA, Chain A"/>
    <property type="match status" value="1"/>
</dbReference>
<sequence>MSEPQVTIVVVPRERFQFARESLESLYENTNFPFKLVYVDNNSPKKLRRYLEAQRKEEEFQLVSSPYYLSPNAARNLALRQVDTKYVVFVDNDVIFAPNWLKPLVNCAEETNATVVGSLVCQYKPVHEIIHCAGGEYMSSKEFALFMRDEPALSQTNEKKGKWLINEKTPYQNQQLADVNDKFKRQPTGFIEFHSMLVRREIFEKIGMLDEGFCCTKEYLDFAMSVTKAGGEIYLEPESVVTFLTHPPAPALKWEDLPYFMLRWSDAWELNNLLYFQEKWDLVENEYFKRRCTKKLGIRRQEKFIEPLVKRFGFLPKPARKWLEKRLVAWERKLNHYLFNRYTKLVNSHVAMGTDINSSVQESTASLTTIS</sequence>
<keyword evidence="3" id="KW-1185">Reference proteome</keyword>
<feature type="domain" description="Glycosyltransferase 2-like" evidence="1">
    <location>
        <begin position="8"/>
        <end position="171"/>
    </location>
</feature>
<dbReference type="EMBL" id="AP018227">
    <property type="protein sequence ID" value="BAY83671.1"/>
    <property type="molecule type" value="Genomic_DNA"/>
</dbReference>
<evidence type="ECO:0000259" key="1">
    <source>
        <dbReference type="Pfam" id="PF00535"/>
    </source>
</evidence>
<reference evidence="2 3" key="1">
    <citation type="submission" date="2017-06" db="EMBL/GenBank/DDBJ databases">
        <title>Genome sequencing of cyanobaciteial culture collection at National Institute for Environmental Studies (NIES).</title>
        <authorList>
            <person name="Hirose Y."/>
            <person name="Shimura Y."/>
            <person name="Fujisawa T."/>
            <person name="Nakamura Y."/>
            <person name="Kawachi M."/>
        </authorList>
    </citation>
    <scope>NUCLEOTIDE SEQUENCE [LARGE SCALE GENOMIC DNA]</scope>
    <source>
        <strain evidence="2 3">NIES-267</strain>
    </source>
</reference>